<evidence type="ECO:0000313" key="2">
    <source>
        <dbReference type="EMBL" id="CAK0818570.1"/>
    </source>
</evidence>
<accession>A0ABN9RHL7</accession>
<dbReference type="EMBL" id="CAUYUJ010006761">
    <property type="protein sequence ID" value="CAK0818570.1"/>
    <property type="molecule type" value="Genomic_DNA"/>
</dbReference>
<keyword evidence="3" id="KW-1185">Reference proteome</keyword>
<reference evidence="2" key="1">
    <citation type="submission" date="2023-10" db="EMBL/GenBank/DDBJ databases">
        <authorList>
            <person name="Chen Y."/>
            <person name="Shah S."/>
            <person name="Dougan E. K."/>
            <person name="Thang M."/>
            <person name="Chan C."/>
        </authorList>
    </citation>
    <scope>NUCLEOTIDE SEQUENCE [LARGE SCALE GENOMIC DNA]</scope>
</reference>
<name>A0ABN9RHL7_9DINO</name>
<comment type="caution">
    <text evidence="2">The sequence shown here is derived from an EMBL/GenBank/DDBJ whole genome shotgun (WGS) entry which is preliminary data.</text>
</comment>
<feature type="region of interest" description="Disordered" evidence="1">
    <location>
        <begin position="1"/>
        <end position="86"/>
    </location>
</feature>
<evidence type="ECO:0000313" key="3">
    <source>
        <dbReference type="Proteomes" id="UP001189429"/>
    </source>
</evidence>
<evidence type="ECO:0000256" key="1">
    <source>
        <dbReference type="SAM" id="MobiDB-lite"/>
    </source>
</evidence>
<proteinExistence type="predicted"/>
<feature type="region of interest" description="Disordered" evidence="1">
    <location>
        <begin position="103"/>
        <end position="132"/>
    </location>
</feature>
<gene>
    <name evidence="2" type="ORF">PCOR1329_LOCUS20794</name>
</gene>
<feature type="compositionally biased region" description="Low complexity" evidence="1">
    <location>
        <begin position="76"/>
        <end position="86"/>
    </location>
</feature>
<organism evidence="2 3">
    <name type="scientific">Prorocentrum cordatum</name>
    <dbReference type="NCBI Taxonomy" id="2364126"/>
    <lineage>
        <taxon>Eukaryota</taxon>
        <taxon>Sar</taxon>
        <taxon>Alveolata</taxon>
        <taxon>Dinophyceae</taxon>
        <taxon>Prorocentrales</taxon>
        <taxon>Prorocentraceae</taxon>
        <taxon>Prorocentrum</taxon>
    </lineage>
</organism>
<dbReference type="Proteomes" id="UP001189429">
    <property type="component" value="Unassembled WGS sequence"/>
</dbReference>
<protein>
    <submittedName>
        <fullName evidence="2">Uncharacterized protein</fullName>
    </submittedName>
</protein>
<sequence length="165" mass="17090">MDSQTERVDDGRSLGVPDGEARPEAHAGAPRAGAGQTRHYFSADAPEYVPGPRAADAGEWPGAGQAADSPEGYHCGGDAAAPRGAPAGAAFGWARAEAWPRADAPLWHPAPPGPSAGAGIAGGARHRRASLGAPSKAERAIAQLRQLLDFYFEPFNLHTTATFWT</sequence>
<feature type="compositionally biased region" description="Basic and acidic residues" evidence="1">
    <location>
        <begin position="1"/>
        <end position="12"/>
    </location>
</feature>